<keyword evidence="1" id="KW-0732">Signal</keyword>
<dbReference type="EMBL" id="BBMN01000001">
    <property type="protein sequence ID" value="GAL02188.1"/>
    <property type="molecule type" value="Genomic_DNA"/>
</dbReference>
<organism evidence="3 4">
    <name type="scientific">Photobacterium aphoticum</name>
    <dbReference type="NCBI Taxonomy" id="754436"/>
    <lineage>
        <taxon>Bacteria</taxon>
        <taxon>Pseudomonadati</taxon>
        <taxon>Pseudomonadota</taxon>
        <taxon>Gammaproteobacteria</taxon>
        <taxon>Vibrionales</taxon>
        <taxon>Vibrionaceae</taxon>
        <taxon>Photobacterium</taxon>
    </lineage>
</organism>
<dbReference type="Gene3D" id="2.70.70.10">
    <property type="entry name" value="Glucose Permease (Domain IIA)"/>
    <property type="match status" value="1"/>
</dbReference>
<dbReference type="STRING" id="754436.JCM19237_5081"/>
<dbReference type="SUPFAM" id="SSF51261">
    <property type="entry name" value="Duplicated hybrid motif"/>
    <property type="match status" value="1"/>
</dbReference>
<dbReference type="Pfam" id="PF01551">
    <property type="entry name" value="Peptidase_M23"/>
    <property type="match status" value="1"/>
</dbReference>
<evidence type="ECO:0000313" key="3">
    <source>
        <dbReference type="EMBL" id="GAL02188.1"/>
    </source>
</evidence>
<feature type="chain" id="PRO_5001863015" evidence="1">
    <location>
        <begin position="23"/>
        <end position="173"/>
    </location>
</feature>
<feature type="signal peptide" evidence="1">
    <location>
        <begin position="1"/>
        <end position="22"/>
    </location>
</feature>
<reference evidence="3 4" key="1">
    <citation type="journal article" date="2014" name="Genome Announc.">
        <title>Draft Genome Sequences of Two Vibrionaceae Species, Vibrio ponticus C121 and Photobacterium aphoticum C119, Isolated as Coral Reef Microbiota.</title>
        <authorList>
            <person name="Al-saari N."/>
            <person name="Meirelles P.M."/>
            <person name="Mino S."/>
            <person name="Suda W."/>
            <person name="Oshima K."/>
            <person name="Hattori M."/>
            <person name="Ohkuma M."/>
            <person name="Thompson F.L."/>
            <person name="Gomez-Gil B."/>
            <person name="Sawabe T."/>
            <person name="Sawabe T."/>
        </authorList>
    </citation>
    <scope>NUCLEOTIDE SEQUENCE [LARGE SCALE GENOMIC DNA]</scope>
    <source>
        <strain evidence="3 4">JCM 19237</strain>
    </source>
</reference>
<dbReference type="PANTHER" id="PTHR21666:SF268">
    <property type="entry name" value="PEPTIDASE M23 DOMAIN-CONTAINING PROTEIN"/>
    <property type="match status" value="1"/>
</dbReference>
<dbReference type="InterPro" id="IPR011055">
    <property type="entry name" value="Dup_hybrid_motif"/>
</dbReference>
<dbReference type="PANTHER" id="PTHR21666">
    <property type="entry name" value="PEPTIDASE-RELATED"/>
    <property type="match status" value="1"/>
</dbReference>
<dbReference type="InterPro" id="IPR016047">
    <property type="entry name" value="M23ase_b-sheet_dom"/>
</dbReference>
<gene>
    <name evidence="3" type="ORF">JCM19237_5081</name>
</gene>
<evidence type="ECO:0000313" key="4">
    <source>
        <dbReference type="Proteomes" id="UP000029227"/>
    </source>
</evidence>
<feature type="domain" description="M23ase beta-sheet core" evidence="2">
    <location>
        <begin position="52"/>
        <end position="139"/>
    </location>
</feature>
<dbReference type="CDD" id="cd12797">
    <property type="entry name" value="M23_peptidase"/>
    <property type="match status" value="1"/>
</dbReference>
<name>A0A090QIV8_9GAMM</name>
<evidence type="ECO:0000256" key="1">
    <source>
        <dbReference type="SAM" id="SignalP"/>
    </source>
</evidence>
<sequence length="173" mass="18612">MAWKKRLVLGVGSLLAAGLLLPATTMIPVQNAQCNDWNHETFWYEPWGSSGTHKGIDIFAKQGTPVIAASSGVVLYAGQLPKGGNVAAVLGPKWRVHYYAHMASGAVSVGDWVSAGEVMGTVGQTGNAKGKPAHLHYSVLSVVPYPWLITTQTQGWKKMFYLDPAVAFERCQS</sequence>
<dbReference type="GO" id="GO:0004222">
    <property type="term" value="F:metalloendopeptidase activity"/>
    <property type="evidence" value="ECO:0007669"/>
    <property type="project" value="TreeGrafter"/>
</dbReference>
<dbReference type="InterPro" id="IPR050570">
    <property type="entry name" value="Cell_wall_metabolism_enzyme"/>
</dbReference>
<dbReference type="Proteomes" id="UP000029227">
    <property type="component" value="Unassembled WGS sequence"/>
</dbReference>
<dbReference type="AlphaFoldDB" id="A0A090QIV8"/>
<dbReference type="eggNOG" id="COG0739">
    <property type="taxonomic scope" value="Bacteria"/>
</dbReference>
<proteinExistence type="predicted"/>
<protein>
    <submittedName>
        <fullName evidence="3">Peptidase family M23/M37</fullName>
    </submittedName>
</protein>
<accession>A0A090QIV8</accession>
<comment type="caution">
    <text evidence="3">The sequence shown here is derived from an EMBL/GenBank/DDBJ whole genome shotgun (WGS) entry which is preliminary data.</text>
</comment>
<evidence type="ECO:0000259" key="2">
    <source>
        <dbReference type="Pfam" id="PF01551"/>
    </source>
</evidence>